<gene>
    <name evidence="2" type="ORF">H9657_03050</name>
</gene>
<evidence type="ECO:0000256" key="1">
    <source>
        <dbReference type="RuleBase" id="RU362001"/>
    </source>
</evidence>
<dbReference type="NCBIfam" id="TIGR03930">
    <property type="entry name" value="WXG100_ESAT6"/>
    <property type="match status" value="1"/>
</dbReference>
<reference evidence="2 3" key="1">
    <citation type="submission" date="2020-08" db="EMBL/GenBank/DDBJ databases">
        <title>A Genomic Blueprint of the Chicken Gut Microbiome.</title>
        <authorList>
            <person name="Gilroy R."/>
            <person name="Ravi A."/>
            <person name="Getino M."/>
            <person name="Pursley I."/>
            <person name="Horton D.L."/>
            <person name="Alikhan N.-F."/>
            <person name="Baker D."/>
            <person name="Gharbi K."/>
            <person name="Hall N."/>
            <person name="Watson M."/>
            <person name="Adriaenssens E.M."/>
            <person name="Foster-Nyarko E."/>
            <person name="Jarju S."/>
            <person name="Secka A."/>
            <person name="Antonio M."/>
            <person name="Oren A."/>
            <person name="Chaudhuri R."/>
            <person name="La Ragione R.M."/>
            <person name="Hildebrand F."/>
            <person name="Pallen M.J."/>
        </authorList>
    </citation>
    <scope>NUCLEOTIDE SEQUENCE [LARGE SCALE GENOMIC DNA]</scope>
    <source>
        <strain evidence="2 3">Sa3CUA2</strain>
    </source>
</reference>
<protein>
    <recommendedName>
        <fullName evidence="1">ESAT-6-like protein</fullName>
    </recommendedName>
</protein>
<sequence length="96" mass="10058">MSRYEVDAAQLDGSAAAVLARAASIQAEVAAMQRQLVELQVTWRGGAAGAFGSVVAEWNVTQGRVEQSLAQIAAAMQAAARTYAEAEAHASRLFAH</sequence>
<name>A0ABR8QA10_9CELL</name>
<evidence type="ECO:0000313" key="3">
    <source>
        <dbReference type="Proteomes" id="UP000604241"/>
    </source>
</evidence>
<dbReference type="Pfam" id="PF06013">
    <property type="entry name" value="WXG100"/>
    <property type="match status" value="1"/>
</dbReference>
<dbReference type="RefSeq" id="WP_191780228.1">
    <property type="nucleotide sequence ID" value="NZ_JACSQV010000002.1"/>
</dbReference>
<dbReference type="Proteomes" id="UP000604241">
    <property type="component" value="Unassembled WGS sequence"/>
</dbReference>
<comment type="caution">
    <text evidence="2">The sequence shown here is derived from an EMBL/GenBank/DDBJ whole genome shotgun (WGS) entry which is preliminary data.</text>
</comment>
<dbReference type="EMBL" id="JACSQV010000002">
    <property type="protein sequence ID" value="MBD7917255.1"/>
    <property type="molecule type" value="Genomic_DNA"/>
</dbReference>
<keyword evidence="3" id="KW-1185">Reference proteome</keyword>
<proteinExistence type="inferred from homology"/>
<dbReference type="InterPro" id="IPR010310">
    <property type="entry name" value="T7SS_ESAT-6-like"/>
</dbReference>
<evidence type="ECO:0000313" key="2">
    <source>
        <dbReference type="EMBL" id="MBD7917255.1"/>
    </source>
</evidence>
<dbReference type="Gene3D" id="1.10.287.1060">
    <property type="entry name" value="ESAT-6-like"/>
    <property type="match status" value="1"/>
</dbReference>
<organism evidence="2 3">
    <name type="scientific">Cellulomonas avistercoris</name>
    <dbReference type="NCBI Taxonomy" id="2762242"/>
    <lineage>
        <taxon>Bacteria</taxon>
        <taxon>Bacillati</taxon>
        <taxon>Actinomycetota</taxon>
        <taxon>Actinomycetes</taxon>
        <taxon>Micrococcales</taxon>
        <taxon>Cellulomonadaceae</taxon>
        <taxon>Cellulomonas</taxon>
    </lineage>
</organism>
<comment type="similarity">
    <text evidence="1">Belongs to the WXG100 family.</text>
</comment>
<dbReference type="InterPro" id="IPR036689">
    <property type="entry name" value="ESAT-6-like_sf"/>
</dbReference>
<accession>A0ABR8QA10</accession>
<dbReference type="SUPFAM" id="SSF140453">
    <property type="entry name" value="EsxAB dimer-like"/>
    <property type="match status" value="1"/>
</dbReference>